<proteinExistence type="predicted"/>
<feature type="domain" description="Helicase HerA-like C-terminal" evidence="2">
    <location>
        <begin position="14"/>
        <end position="442"/>
    </location>
</feature>
<reference evidence="3 4" key="1">
    <citation type="submission" date="2014-12" db="EMBL/GenBank/DDBJ databases">
        <title>Genomes of Geoalkalibacter ferrihydriticus and Geoalkalibacter subterraneus, two haloalkaliphilic metal-reducing members of the Geobacteraceae.</title>
        <authorList>
            <person name="Badalamenti J.P."/>
            <person name="Torres C.I."/>
            <person name="Krajmalnik-Brown R."/>
            <person name="Bond D.R."/>
        </authorList>
    </citation>
    <scope>NUCLEOTIDE SEQUENCE [LARGE SCALE GENOMIC DNA]</scope>
    <source>
        <strain evidence="3 4">DSM 17813</strain>
    </source>
</reference>
<sequence length="482" mass="51792">MGMADDLWWLGRGEHDISLLPAMANRHGLVAGATGTGKTVTLRALAESFSDAGVPVFLADAKGDLSGLALPGGDHAKVVERVQGMALGDFAFRGYPVAFWDLFGSAGHPVRATVSEMGPQLLGRILGLNDTQSGVLNVIFRVADDQGLLLLDLKDLQAMAAFVGENAAQFRTRYGNVSTASIGAIQRCLLALGDQGGNDFFGEPALDLDDLLKTSSDGRGIINILAGERLMRSPQLYATFLLWLLAELFERLPEVGDPPKPKLIFVFDEAHLLFKDTPAALVSQIEQVVRLIRSKGVGVYFVTQNPTDLPDTVLGQLGLRIQHALRAFTPRDQKAVRVAAQTFRPNPALNVEQVITELGVGEALVSLLDGRGTPTPVQRTLIRPPRSRMLPLSPTERIAVLAASPFAGRYEKAFDRESAHEILQARAAQAPLMDKAPKPQSRGRQSDDMMTALAKSAARSIGSNVGRQVVRGVLGALFGGKR</sequence>
<evidence type="ECO:0000313" key="4">
    <source>
        <dbReference type="Proteomes" id="UP000035068"/>
    </source>
</evidence>
<dbReference type="InterPro" id="IPR033186">
    <property type="entry name" value="HerA_C"/>
</dbReference>
<dbReference type="Gene3D" id="3.40.50.300">
    <property type="entry name" value="P-loop containing nucleotide triphosphate hydrolases"/>
    <property type="match status" value="2"/>
</dbReference>
<dbReference type="SUPFAM" id="SSF52540">
    <property type="entry name" value="P-loop containing nucleoside triphosphate hydrolases"/>
    <property type="match status" value="1"/>
</dbReference>
<comment type="caution">
    <text evidence="3">The sequence shown here is derived from an EMBL/GenBank/DDBJ whole genome shotgun (WGS) entry which is preliminary data.</text>
</comment>
<gene>
    <name evidence="3" type="ORF">GFER_10050</name>
</gene>
<keyword evidence="4" id="KW-1185">Reference proteome</keyword>
<dbReference type="InterPro" id="IPR027417">
    <property type="entry name" value="P-loop_NTPase"/>
</dbReference>
<keyword evidence="3" id="KW-0547">Nucleotide-binding</keyword>
<name>A0A0C2HUM2_9BACT</name>
<dbReference type="GO" id="GO:0005524">
    <property type="term" value="F:ATP binding"/>
    <property type="evidence" value="ECO:0007669"/>
    <property type="project" value="UniProtKB-KW"/>
</dbReference>
<dbReference type="AlphaFoldDB" id="A0A0C2HUM2"/>
<dbReference type="InterPro" id="IPR051162">
    <property type="entry name" value="T4SS_component"/>
</dbReference>
<dbReference type="PANTHER" id="PTHR30121">
    <property type="entry name" value="UNCHARACTERIZED PROTEIN YJGR-RELATED"/>
    <property type="match status" value="1"/>
</dbReference>
<evidence type="ECO:0000259" key="2">
    <source>
        <dbReference type="Pfam" id="PF05872"/>
    </source>
</evidence>
<dbReference type="PANTHER" id="PTHR30121:SF6">
    <property type="entry name" value="SLR6007 PROTEIN"/>
    <property type="match status" value="1"/>
</dbReference>
<keyword evidence="3" id="KW-0067">ATP-binding</keyword>
<dbReference type="Pfam" id="PF05872">
    <property type="entry name" value="HerA_C"/>
    <property type="match status" value="1"/>
</dbReference>
<dbReference type="EMBL" id="JWJD01000003">
    <property type="protein sequence ID" value="KIH76517.1"/>
    <property type="molecule type" value="Genomic_DNA"/>
</dbReference>
<dbReference type="Proteomes" id="UP000035068">
    <property type="component" value="Unassembled WGS sequence"/>
</dbReference>
<feature type="region of interest" description="Disordered" evidence="1">
    <location>
        <begin position="427"/>
        <end position="448"/>
    </location>
</feature>
<evidence type="ECO:0000256" key="1">
    <source>
        <dbReference type="SAM" id="MobiDB-lite"/>
    </source>
</evidence>
<organism evidence="3 4">
    <name type="scientific">Geoalkalibacter ferrihydriticus DSM 17813</name>
    <dbReference type="NCBI Taxonomy" id="1121915"/>
    <lineage>
        <taxon>Bacteria</taxon>
        <taxon>Pseudomonadati</taxon>
        <taxon>Thermodesulfobacteriota</taxon>
        <taxon>Desulfuromonadia</taxon>
        <taxon>Desulfuromonadales</taxon>
        <taxon>Geoalkalibacteraceae</taxon>
        <taxon>Geoalkalibacter</taxon>
    </lineage>
</organism>
<accession>A0A0C2HUM2</accession>
<evidence type="ECO:0000313" key="3">
    <source>
        <dbReference type="EMBL" id="KIH76517.1"/>
    </source>
</evidence>
<protein>
    <submittedName>
        <fullName evidence="3">ATP-binding protein</fullName>
    </submittedName>
</protein>